<gene>
    <name evidence="3" type="ORF">CVV64_12130</name>
</gene>
<organism evidence="3 4">
    <name type="scientific">Candidatus Wallbacteria bacterium HGW-Wallbacteria-1</name>
    <dbReference type="NCBI Taxonomy" id="2013854"/>
    <lineage>
        <taxon>Bacteria</taxon>
        <taxon>Candidatus Walliibacteriota</taxon>
    </lineage>
</organism>
<sequence length="287" mass="33211">MWYPVFNIDIKNMKRIFNMEKGKIKLTAFVISEHIVLKDFKANFAGTILAESNTELFYSVEVQGSSEPGYLLIVNYGVAVFCSVPDVEVTKYIEVISNYCVAPLAKRHRDEYFIEATEKKEIVFGFQCMTAPVISVDLIRTAMFDLAQSEALECYQELSQALLKEVKIFAGELARSGKASMGKREMMKFMGRALIIKNRIAENLYIFDVPGMAWEDEYLEKVHNGLLNFFDLRVRFKELEYTLKILDDNLACFRELFLHRESSMLEWIIIILILIEVIDMFITKFMG</sequence>
<proteinExistence type="predicted"/>
<dbReference type="Pfam" id="PF02582">
    <property type="entry name" value="DUF155"/>
    <property type="match status" value="1"/>
</dbReference>
<dbReference type="PANTHER" id="PTHR16255:SF6">
    <property type="entry name" value="PROTEIN RETARDED ROOT GROWTH-LIKE"/>
    <property type="match status" value="1"/>
</dbReference>
<dbReference type="AlphaFoldDB" id="A0A2N1PNN8"/>
<dbReference type="Proteomes" id="UP000233256">
    <property type="component" value="Unassembled WGS sequence"/>
</dbReference>
<keyword evidence="1" id="KW-0812">Transmembrane</keyword>
<comment type="caution">
    <text evidence="3">The sequence shown here is derived from an EMBL/GenBank/DDBJ whole genome shotgun (WGS) entry which is preliminary data.</text>
</comment>
<dbReference type="InterPro" id="IPR051624">
    <property type="entry name" value="RMD1/Sad1-interacting"/>
</dbReference>
<accession>A0A2N1PNN8</accession>
<feature type="domain" description="DUF155" evidence="2">
    <location>
        <begin position="72"/>
        <end position="239"/>
    </location>
</feature>
<reference evidence="3 4" key="1">
    <citation type="journal article" date="2017" name="ISME J.">
        <title>Potential for microbial H2 and metal transformations associated with novel bacteria and archaea in deep terrestrial subsurface sediments.</title>
        <authorList>
            <person name="Hernsdorf A.W."/>
            <person name="Amano Y."/>
            <person name="Miyakawa K."/>
            <person name="Ise K."/>
            <person name="Suzuki Y."/>
            <person name="Anantharaman K."/>
            <person name="Probst A."/>
            <person name="Burstein D."/>
            <person name="Thomas B.C."/>
            <person name="Banfield J.F."/>
        </authorList>
    </citation>
    <scope>NUCLEOTIDE SEQUENCE [LARGE SCALE GENOMIC DNA]</scope>
    <source>
        <strain evidence="3">HGW-Wallbacteria-1</strain>
    </source>
</reference>
<keyword evidence="1" id="KW-1133">Transmembrane helix</keyword>
<protein>
    <recommendedName>
        <fullName evidence="2">DUF155 domain-containing protein</fullName>
    </recommendedName>
</protein>
<evidence type="ECO:0000256" key="1">
    <source>
        <dbReference type="SAM" id="Phobius"/>
    </source>
</evidence>
<evidence type="ECO:0000313" key="4">
    <source>
        <dbReference type="Proteomes" id="UP000233256"/>
    </source>
</evidence>
<evidence type="ECO:0000259" key="2">
    <source>
        <dbReference type="Pfam" id="PF02582"/>
    </source>
</evidence>
<dbReference type="InterPro" id="IPR003734">
    <property type="entry name" value="DUF155"/>
</dbReference>
<dbReference type="PANTHER" id="PTHR16255">
    <property type="entry name" value="REQUIRED FOR MEIOTIC NUCLEAR DIVISION PROTEIN 1 HOMOLOG"/>
    <property type="match status" value="1"/>
</dbReference>
<dbReference type="EMBL" id="PGXC01000010">
    <property type="protein sequence ID" value="PKK89892.1"/>
    <property type="molecule type" value="Genomic_DNA"/>
</dbReference>
<name>A0A2N1PNN8_9BACT</name>
<evidence type="ECO:0000313" key="3">
    <source>
        <dbReference type="EMBL" id="PKK89892.1"/>
    </source>
</evidence>
<feature type="transmembrane region" description="Helical" evidence="1">
    <location>
        <begin position="264"/>
        <end position="282"/>
    </location>
</feature>
<keyword evidence="1" id="KW-0472">Membrane</keyword>